<gene>
    <name evidence="4" type="ORF">FE257_011888</name>
</gene>
<dbReference type="Proteomes" id="UP001194746">
    <property type="component" value="Unassembled WGS sequence"/>
</dbReference>
<reference evidence="4" key="1">
    <citation type="journal article" date="2019" name="Beilstein J. Org. Chem.">
        <title>Nanangenines: drimane sesquiterpenoids as the dominant metabolite cohort of a novel Australian fungus, Aspergillus nanangensis.</title>
        <authorList>
            <person name="Lacey H.J."/>
            <person name="Gilchrist C.L.M."/>
            <person name="Crombie A."/>
            <person name="Kalaitzis J.A."/>
            <person name="Vuong D."/>
            <person name="Rutledge P.J."/>
            <person name="Turner P."/>
            <person name="Pitt J.I."/>
            <person name="Lacey E."/>
            <person name="Chooi Y.H."/>
            <person name="Piggott A.M."/>
        </authorList>
    </citation>
    <scope>NUCLEOTIDE SEQUENCE</scope>
    <source>
        <strain evidence="4">MST-FP2251</strain>
    </source>
</reference>
<accession>A0AAD4CGZ6</accession>
<evidence type="ECO:0000256" key="2">
    <source>
        <dbReference type="ARBA" id="ARBA00022679"/>
    </source>
</evidence>
<evidence type="ECO:0000256" key="1">
    <source>
        <dbReference type="ARBA" id="ARBA00010209"/>
    </source>
</evidence>
<dbReference type="GO" id="GO:0009820">
    <property type="term" value="P:alkaloid metabolic process"/>
    <property type="evidence" value="ECO:0007669"/>
    <property type="project" value="InterPro"/>
</dbReference>
<organism evidence="4 5">
    <name type="scientific">Aspergillus nanangensis</name>
    <dbReference type="NCBI Taxonomy" id="2582783"/>
    <lineage>
        <taxon>Eukaryota</taxon>
        <taxon>Fungi</taxon>
        <taxon>Dikarya</taxon>
        <taxon>Ascomycota</taxon>
        <taxon>Pezizomycotina</taxon>
        <taxon>Eurotiomycetes</taxon>
        <taxon>Eurotiomycetidae</taxon>
        <taxon>Eurotiales</taxon>
        <taxon>Aspergillaceae</taxon>
        <taxon>Aspergillus</taxon>
        <taxon>Aspergillus subgen. Circumdati</taxon>
    </lineage>
</organism>
<sequence length="293" mass="32518">MSLDVTESGVEPAFSEKQDTPVKLPWKVLGRALGFPNHDHELWWLNCAPLLNAMLRQCNYDIHLQYQYMSCFYLHVIPVLGPFFAPGTTPRFFSKLNKDGYPIDFSMNFQKTGATVRMSFAVLTEFSGLPQDPLAQFGTREFLGKLALIDPNIDLRWMNHFESEFAIRNGDAQHLAEKLAPYQWQTKGVALDLKKDGTITPKVYYLSLPPSKLTGIPGSTMFFSAIDRLGAEVPGLFLIREYFKPLVKAKAAEAVLLGLDCVSMAKSPRIKVSSPTTGLHAKTSAPSGLSGAL</sequence>
<keyword evidence="2" id="KW-0808">Transferase</keyword>
<dbReference type="PANTHER" id="PTHR40627:SF3">
    <property type="entry name" value="PRENYLTRANSFERASE ASQH2-RELATED"/>
    <property type="match status" value="1"/>
</dbReference>
<dbReference type="PANTHER" id="PTHR40627">
    <property type="entry name" value="INDOLE PRENYLTRANSFERASE TDIB-RELATED"/>
    <property type="match status" value="1"/>
</dbReference>
<reference evidence="4" key="2">
    <citation type="submission" date="2020-02" db="EMBL/GenBank/DDBJ databases">
        <authorList>
            <person name="Gilchrist C.L.M."/>
            <person name="Chooi Y.-H."/>
        </authorList>
    </citation>
    <scope>NUCLEOTIDE SEQUENCE</scope>
    <source>
        <strain evidence="4">MST-FP2251</strain>
    </source>
</reference>
<feature type="region of interest" description="Disordered" evidence="3">
    <location>
        <begin position="272"/>
        <end position="293"/>
    </location>
</feature>
<dbReference type="InterPro" id="IPR017795">
    <property type="entry name" value="ABBA_NscD-like"/>
</dbReference>
<dbReference type="Pfam" id="PF11991">
    <property type="entry name" value="Trp_DMAT"/>
    <property type="match status" value="1"/>
</dbReference>
<comment type="similarity">
    <text evidence="1">Belongs to the tryptophan dimethylallyltransferase family.</text>
</comment>
<dbReference type="GO" id="GO:0016765">
    <property type="term" value="F:transferase activity, transferring alkyl or aryl (other than methyl) groups"/>
    <property type="evidence" value="ECO:0007669"/>
    <property type="project" value="InterPro"/>
</dbReference>
<dbReference type="EMBL" id="VCAU01000080">
    <property type="protein sequence ID" value="KAF9886275.1"/>
    <property type="molecule type" value="Genomic_DNA"/>
</dbReference>
<comment type="caution">
    <text evidence="4">The sequence shown here is derived from an EMBL/GenBank/DDBJ whole genome shotgun (WGS) entry which is preliminary data.</text>
</comment>
<proteinExistence type="inferred from homology"/>
<evidence type="ECO:0000256" key="3">
    <source>
        <dbReference type="SAM" id="MobiDB-lite"/>
    </source>
</evidence>
<evidence type="ECO:0000313" key="4">
    <source>
        <dbReference type="EMBL" id="KAF9886275.1"/>
    </source>
</evidence>
<keyword evidence="5" id="KW-1185">Reference proteome</keyword>
<name>A0AAD4CGZ6_ASPNN</name>
<protein>
    <submittedName>
        <fullName evidence="4">Uncharacterized protein</fullName>
    </submittedName>
</protein>
<evidence type="ECO:0000313" key="5">
    <source>
        <dbReference type="Proteomes" id="UP001194746"/>
    </source>
</evidence>
<dbReference type="AlphaFoldDB" id="A0AAD4CGZ6"/>
<dbReference type="NCBIfam" id="TIGR03429">
    <property type="entry name" value="arom_pren_DMATS"/>
    <property type="match status" value="1"/>
</dbReference>